<keyword evidence="4" id="KW-0804">Transcription</keyword>
<dbReference type="Gene3D" id="3.40.50.1360">
    <property type="match status" value="1"/>
</dbReference>
<protein>
    <submittedName>
        <fullName evidence="6">Sugar-binding transcriptional regulator</fullName>
    </submittedName>
</protein>
<dbReference type="PANTHER" id="PTHR34294:SF1">
    <property type="entry name" value="TRANSCRIPTIONAL REGULATOR LSRR"/>
    <property type="match status" value="1"/>
</dbReference>
<evidence type="ECO:0000256" key="4">
    <source>
        <dbReference type="ARBA" id="ARBA00023163"/>
    </source>
</evidence>
<feature type="domain" description="Sugar-binding" evidence="5">
    <location>
        <begin position="64"/>
        <end position="319"/>
    </location>
</feature>
<dbReference type="SUPFAM" id="SSF88659">
    <property type="entry name" value="Sigma3 and sigma4 domains of RNA polymerase sigma factors"/>
    <property type="match status" value="1"/>
</dbReference>
<comment type="caution">
    <text evidence="6">The sequence shown here is derived from an EMBL/GenBank/DDBJ whole genome shotgun (WGS) entry which is preliminary data.</text>
</comment>
<dbReference type="InterPro" id="IPR051054">
    <property type="entry name" value="SorC_transcr_regulators"/>
</dbReference>
<name>A0ABV7L9L8_9PROT</name>
<evidence type="ECO:0000313" key="6">
    <source>
        <dbReference type="EMBL" id="MFC3231312.1"/>
    </source>
</evidence>
<keyword evidence="3" id="KW-0238">DNA-binding</keyword>
<evidence type="ECO:0000259" key="5">
    <source>
        <dbReference type="Pfam" id="PF04198"/>
    </source>
</evidence>
<dbReference type="InterPro" id="IPR013324">
    <property type="entry name" value="RNA_pol_sigma_r3/r4-like"/>
</dbReference>
<evidence type="ECO:0000313" key="7">
    <source>
        <dbReference type="Proteomes" id="UP001595528"/>
    </source>
</evidence>
<accession>A0ABV7L9L8</accession>
<evidence type="ECO:0000256" key="2">
    <source>
        <dbReference type="ARBA" id="ARBA00023015"/>
    </source>
</evidence>
<comment type="similarity">
    <text evidence="1">Belongs to the SorC transcriptional regulatory family.</text>
</comment>
<dbReference type="Pfam" id="PF04198">
    <property type="entry name" value="Sugar-bind"/>
    <property type="match status" value="1"/>
</dbReference>
<dbReference type="Gene3D" id="1.10.10.60">
    <property type="entry name" value="Homeodomain-like"/>
    <property type="match status" value="1"/>
</dbReference>
<sequence length="323" mass="34315">MRIASDFGRYELERQIYSVLVMHFQEGITQAEIAKITGLSHPKVNRLIKQGRELGMVEISIRSRYQALFDLESRLREAAGLEAVRITPTTSPNAETTLQQVGAAAAGLLLERLRDGDTICITGGKGVSAVVAGLAPDRAYAVEVVPLTGCVQGKHYTDVNHVATQMADKLGGSAFLIHAPLFADSVAEKEMLMGMKSVTEALDRARAAQVAVLGIGSILSGDSSYYDLHPGSRGNRAEIEKAGAAGELLAHLVDRDGRPCDYQLNARLVAVAPDALDAIPFTIGVASGANKVEPICAALRGRHVKAMVCDEATAQAVLETLDG</sequence>
<dbReference type="EMBL" id="JBHRTR010000054">
    <property type="protein sequence ID" value="MFC3231312.1"/>
    <property type="molecule type" value="Genomic_DNA"/>
</dbReference>
<dbReference type="PANTHER" id="PTHR34294">
    <property type="entry name" value="TRANSCRIPTIONAL REGULATOR-RELATED"/>
    <property type="match status" value="1"/>
</dbReference>
<gene>
    <name evidence="6" type="ORF">ACFOGJ_28950</name>
</gene>
<reference evidence="7" key="1">
    <citation type="journal article" date="2019" name="Int. J. Syst. Evol. Microbiol.">
        <title>The Global Catalogue of Microorganisms (GCM) 10K type strain sequencing project: providing services to taxonomists for standard genome sequencing and annotation.</title>
        <authorList>
            <consortium name="The Broad Institute Genomics Platform"/>
            <consortium name="The Broad Institute Genome Sequencing Center for Infectious Disease"/>
            <person name="Wu L."/>
            <person name="Ma J."/>
        </authorList>
    </citation>
    <scope>NUCLEOTIDE SEQUENCE [LARGE SCALE GENOMIC DNA]</scope>
    <source>
        <strain evidence="7">KCTC 42964</strain>
    </source>
</reference>
<keyword evidence="7" id="KW-1185">Reference proteome</keyword>
<keyword evidence="2" id="KW-0805">Transcription regulation</keyword>
<proteinExistence type="inferred from homology"/>
<dbReference type="RefSeq" id="WP_379906783.1">
    <property type="nucleotide sequence ID" value="NZ_JBHRTR010000054.1"/>
</dbReference>
<dbReference type="InterPro" id="IPR007324">
    <property type="entry name" value="Sugar-bd_dom_put"/>
</dbReference>
<evidence type="ECO:0000256" key="1">
    <source>
        <dbReference type="ARBA" id="ARBA00010466"/>
    </source>
</evidence>
<dbReference type="InterPro" id="IPR037171">
    <property type="entry name" value="NagB/RpiA_transferase-like"/>
</dbReference>
<organism evidence="6 7">
    <name type="scientific">Marinibaculum pumilum</name>
    <dbReference type="NCBI Taxonomy" id="1766165"/>
    <lineage>
        <taxon>Bacteria</taxon>
        <taxon>Pseudomonadati</taxon>
        <taxon>Pseudomonadota</taxon>
        <taxon>Alphaproteobacteria</taxon>
        <taxon>Rhodospirillales</taxon>
        <taxon>Rhodospirillaceae</taxon>
        <taxon>Marinibaculum</taxon>
    </lineage>
</organism>
<evidence type="ECO:0000256" key="3">
    <source>
        <dbReference type="ARBA" id="ARBA00023125"/>
    </source>
</evidence>
<dbReference type="SUPFAM" id="SSF100950">
    <property type="entry name" value="NagB/RpiA/CoA transferase-like"/>
    <property type="match status" value="1"/>
</dbReference>
<dbReference type="Proteomes" id="UP001595528">
    <property type="component" value="Unassembled WGS sequence"/>
</dbReference>